<feature type="transmembrane region" description="Helical" evidence="11">
    <location>
        <begin position="320"/>
        <end position="337"/>
    </location>
</feature>
<evidence type="ECO:0000256" key="7">
    <source>
        <dbReference type="ARBA" id="ARBA00023136"/>
    </source>
</evidence>
<dbReference type="PRINTS" id="PR00249">
    <property type="entry name" value="GPCRSECRETIN"/>
</dbReference>
<organism evidence="14 15">
    <name type="scientific">Branchiostoma lanceolatum</name>
    <name type="common">Common lancelet</name>
    <name type="synonym">Amphioxus lanceolatum</name>
    <dbReference type="NCBI Taxonomy" id="7740"/>
    <lineage>
        <taxon>Eukaryota</taxon>
        <taxon>Metazoa</taxon>
        <taxon>Chordata</taxon>
        <taxon>Cephalochordata</taxon>
        <taxon>Leptocardii</taxon>
        <taxon>Amphioxiformes</taxon>
        <taxon>Branchiostomatidae</taxon>
        <taxon>Branchiostoma</taxon>
    </lineage>
</organism>
<dbReference type="Pfam" id="PF02793">
    <property type="entry name" value="HRM"/>
    <property type="match status" value="1"/>
</dbReference>
<comment type="similarity">
    <text evidence="2">Belongs to the G-protein coupled receptor 2 family.</text>
</comment>
<keyword evidence="5 11" id="KW-1133">Transmembrane helix</keyword>
<keyword evidence="9" id="KW-0325">Glycoprotein</keyword>
<evidence type="ECO:0000256" key="8">
    <source>
        <dbReference type="ARBA" id="ARBA00023170"/>
    </source>
</evidence>
<dbReference type="InterPro" id="IPR000832">
    <property type="entry name" value="GPCR_2_secretin-like"/>
</dbReference>
<feature type="transmembrane region" description="Helical" evidence="11">
    <location>
        <begin position="272"/>
        <end position="299"/>
    </location>
</feature>
<accession>A0A8K0EF24</accession>
<dbReference type="AlphaFoldDB" id="A0A8K0EF24"/>
<dbReference type="EMBL" id="OV696702">
    <property type="protein sequence ID" value="CAH1249261.1"/>
    <property type="molecule type" value="Genomic_DNA"/>
</dbReference>
<dbReference type="InterPro" id="IPR017983">
    <property type="entry name" value="GPCR_2_secretin-like_CS"/>
</dbReference>
<dbReference type="InterPro" id="IPR001879">
    <property type="entry name" value="GPCR_2_extracellular_dom"/>
</dbReference>
<evidence type="ECO:0000259" key="12">
    <source>
        <dbReference type="PROSITE" id="PS50227"/>
    </source>
</evidence>
<feature type="transmembrane region" description="Helical" evidence="11">
    <location>
        <begin position="349"/>
        <end position="370"/>
    </location>
</feature>
<evidence type="ECO:0000313" key="15">
    <source>
        <dbReference type="Proteomes" id="UP000838412"/>
    </source>
</evidence>
<keyword evidence="10" id="KW-0807">Transducer</keyword>
<feature type="transmembrane region" description="Helical" evidence="11">
    <location>
        <begin position="159"/>
        <end position="178"/>
    </location>
</feature>
<evidence type="ECO:0000256" key="11">
    <source>
        <dbReference type="SAM" id="Phobius"/>
    </source>
</evidence>
<evidence type="ECO:0000256" key="5">
    <source>
        <dbReference type="ARBA" id="ARBA00022989"/>
    </source>
</evidence>
<dbReference type="PROSITE" id="PS50261">
    <property type="entry name" value="G_PROTEIN_RECEP_F2_4"/>
    <property type="match status" value="1"/>
</dbReference>
<evidence type="ECO:0000256" key="2">
    <source>
        <dbReference type="ARBA" id="ARBA00005314"/>
    </source>
</evidence>
<dbReference type="PROSITE" id="PS50227">
    <property type="entry name" value="G_PROTEIN_RECEP_F2_3"/>
    <property type="match status" value="1"/>
</dbReference>
<feature type="transmembrane region" description="Helical" evidence="11">
    <location>
        <begin position="198"/>
        <end position="218"/>
    </location>
</feature>
<gene>
    <name evidence="14" type="primary">CALCR</name>
    <name evidence="14" type="ORF">BLAG_LOCUS10435</name>
</gene>
<keyword evidence="6" id="KW-0297">G-protein coupled receptor</keyword>
<dbReference type="PROSITE" id="PS00649">
    <property type="entry name" value="G_PROTEIN_RECEP_F2_1"/>
    <property type="match status" value="1"/>
</dbReference>
<dbReference type="PANTHER" id="PTHR45620:SF40">
    <property type="entry name" value="CORTICOTROPIN-RELEASING FACTOR RECEPTOR 2-LIKE ISOFORM X1"/>
    <property type="match status" value="1"/>
</dbReference>
<evidence type="ECO:0000256" key="10">
    <source>
        <dbReference type="ARBA" id="ARBA00023224"/>
    </source>
</evidence>
<name>A0A8K0EF24_BRALA</name>
<dbReference type="InterPro" id="IPR017981">
    <property type="entry name" value="GPCR_2-like_7TM"/>
</dbReference>
<dbReference type="Gene3D" id="4.10.1240.10">
    <property type="entry name" value="GPCR, family 2, extracellular hormone receptor domain"/>
    <property type="match status" value="1"/>
</dbReference>
<dbReference type="GO" id="GO:0005886">
    <property type="term" value="C:plasma membrane"/>
    <property type="evidence" value="ECO:0007669"/>
    <property type="project" value="UniProtKB-SubCell"/>
</dbReference>
<dbReference type="PROSITE" id="PS00650">
    <property type="entry name" value="G_PROTEIN_RECEP_F2_2"/>
    <property type="match status" value="1"/>
</dbReference>
<sequence>MAQLFYNNGTPADWQGLVGPSEGGQIITEAGKCVERGRSQSPLQGLYCNSSFDNIYCWPDTPAGYTVYLPCPKGYDNTKILAYRICTETGEWLKGNWSNYTLCVPHKLRRVPPDLSILLAVRDIYFAGSALSLLMLCISMFIFCYFRRLHCDRIRIHKQLLLSLIFRAIILIILMQPGDDSGPAYMNEPLVCRGLVVLSQYFSMSNIFWMLVEGLFLYMRCVVAVFHYLSSLTVFYVIGWGTPAVFVIAWTVVMYLSDRTERCWMDYTRLSYAWIVSGPIVVVLVMNLYFLLHILVVLVTKMRADQQSTQFTEPWKALKAMFILLPLLGLTNLLFFVDPQDGGLGEDIYQIFNAVMQATQGMFVSTIYCFTNAEVQNVIRDKLGHRNHQPKFDVQGPTQRRSLLATATASTTVTQSHAETRL</sequence>
<keyword evidence="4 11" id="KW-0812">Transmembrane</keyword>
<protein>
    <submittedName>
        <fullName evidence="14">CALCR protein</fullName>
    </submittedName>
</protein>
<keyword evidence="8" id="KW-0675">Receptor</keyword>
<evidence type="ECO:0000256" key="3">
    <source>
        <dbReference type="ARBA" id="ARBA00022475"/>
    </source>
</evidence>
<dbReference type="InterPro" id="IPR050332">
    <property type="entry name" value="GPCR_2"/>
</dbReference>
<dbReference type="GO" id="GO:0008528">
    <property type="term" value="F:G protein-coupled peptide receptor activity"/>
    <property type="evidence" value="ECO:0007669"/>
    <property type="project" value="TreeGrafter"/>
</dbReference>
<reference evidence="14" key="1">
    <citation type="submission" date="2022-01" db="EMBL/GenBank/DDBJ databases">
        <authorList>
            <person name="Braso-Vives M."/>
        </authorList>
    </citation>
    <scope>NUCLEOTIDE SEQUENCE</scope>
</reference>
<evidence type="ECO:0000256" key="9">
    <source>
        <dbReference type="ARBA" id="ARBA00023180"/>
    </source>
</evidence>
<dbReference type="SMART" id="SM00008">
    <property type="entry name" value="HormR"/>
    <property type="match status" value="1"/>
</dbReference>
<dbReference type="OrthoDB" id="5967113at2759"/>
<feature type="domain" description="G-protein coupled receptors family 2 profile 2" evidence="13">
    <location>
        <begin position="121"/>
        <end position="372"/>
    </location>
</feature>
<dbReference type="InterPro" id="IPR036445">
    <property type="entry name" value="GPCR_2_extracell_dom_sf"/>
</dbReference>
<evidence type="ECO:0000256" key="1">
    <source>
        <dbReference type="ARBA" id="ARBA00004651"/>
    </source>
</evidence>
<proteinExistence type="inferred from homology"/>
<evidence type="ECO:0000259" key="13">
    <source>
        <dbReference type="PROSITE" id="PS50261"/>
    </source>
</evidence>
<dbReference type="Gene3D" id="1.20.1070.10">
    <property type="entry name" value="Rhodopsin 7-helix transmembrane proteins"/>
    <property type="match status" value="1"/>
</dbReference>
<evidence type="ECO:0000256" key="4">
    <source>
        <dbReference type="ARBA" id="ARBA00022692"/>
    </source>
</evidence>
<keyword evidence="3" id="KW-1003">Cell membrane</keyword>
<feature type="transmembrane region" description="Helical" evidence="11">
    <location>
        <begin position="225"/>
        <end position="252"/>
    </location>
</feature>
<dbReference type="CDD" id="cd15041">
    <property type="entry name" value="7tmB1_hormone_R"/>
    <property type="match status" value="1"/>
</dbReference>
<dbReference type="SUPFAM" id="SSF81321">
    <property type="entry name" value="Family A G protein-coupled receptor-like"/>
    <property type="match status" value="1"/>
</dbReference>
<dbReference type="PANTHER" id="PTHR45620">
    <property type="entry name" value="PDF RECEPTOR-LIKE PROTEIN-RELATED"/>
    <property type="match status" value="1"/>
</dbReference>
<keyword evidence="7 11" id="KW-0472">Membrane</keyword>
<dbReference type="GO" id="GO:0007166">
    <property type="term" value="P:cell surface receptor signaling pathway"/>
    <property type="evidence" value="ECO:0007669"/>
    <property type="project" value="InterPro"/>
</dbReference>
<dbReference type="Proteomes" id="UP000838412">
    <property type="component" value="Chromosome 17"/>
</dbReference>
<feature type="transmembrane region" description="Helical" evidence="11">
    <location>
        <begin position="124"/>
        <end position="147"/>
    </location>
</feature>
<dbReference type="SUPFAM" id="SSF111418">
    <property type="entry name" value="Hormone receptor domain"/>
    <property type="match status" value="1"/>
</dbReference>
<evidence type="ECO:0000256" key="6">
    <source>
        <dbReference type="ARBA" id="ARBA00023040"/>
    </source>
</evidence>
<feature type="domain" description="G-protein coupled receptors family 2 profile 1" evidence="12">
    <location>
        <begin position="32"/>
        <end position="103"/>
    </location>
</feature>
<dbReference type="GO" id="GO:0007188">
    <property type="term" value="P:adenylate cyclase-modulating G protein-coupled receptor signaling pathway"/>
    <property type="evidence" value="ECO:0007669"/>
    <property type="project" value="TreeGrafter"/>
</dbReference>
<evidence type="ECO:0000313" key="14">
    <source>
        <dbReference type="EMBL" id="CAH1249261.1"/>
    </source>
</evidence>
<comment type="subcellular location">
    <subcellularLocation>
        <location evidence="1">Cell membrane</location>
        <topology evidence="1">Multi-pass membrane protein</topology>
    </subcellularLocation>
</comment>
<keyword evidence="15" id="KW-1185">Reference proteome</keyword>
<dbReference type="Pfam" id="PF00002">
    <property type="entry name" value="7tm_2"/>
    <property type="match status" value="1"/>
</dbReference>